<feature type="non-terminal residue" evidence="1">
    <location>
        <position position="1"/>
    </location>
</feature>
<gene>
    <name evidence="1" type="ORF">LCGC14_1949320</name>
</gene>
<name>A0A0F9FI82_9ZZZZ</name>
<protein>
    <submittedName>
        <fullName evidence="1">Uncharacterized protein</fullName>
    </submittedName>
</protein>
<dbReference type="EMBL" id="LAZR01021250">
    <property type="protein sequence ID" value="KKL85973.1"/>
    <property type="molecule type" value="Genomic_DNA"/>
</dbReference>
<dbReference type="AlphaFoldDB" id="A0A0F9FI82"/>
<proteinExistence type="predicted"/>
<sequence length="36" mass="4316">WDSINAKRGYGWDMNPWVWVLSFKRGEKGEEEEEEG</sequence>
<organism evidence="1">
    <name type="scientific">marine sediment metagenome</name>
    <dbReference type="NCBI Taxonomy" id="412755"/>
    <lineage>
        <taxon>unclassified sequences</taxon>
        <taxon>metagenomes</taxon>
        <taxon>ecological metagenomes</taxon>
    </lineage>
</organism>
<accession>A0A0F9FI82</accession>
<reference evidence="1" key="1">
    <citation type="journal article" date="2015" name="Nature">
        <title>Complex archaea that bridge the gap between prokaryotes and eukaryotes.</title>
        <authorList>
            <person name="Spang A."/>
            <person name="Saw J.H."/>
            <person name="Jorgensen S.L."/>
            <person name="Zaremba-Niedzwiedzka K."/>
            <person name="Martijn J."/>
            <person name="Lind A.E."/>
            <person name="van Eijk R."/>
            <person name="Schleper C."/>
            <person name="Guy L."/>
            <person name="Ettema T.J."/>
        </authorList>
    </citation>
    <scope>NUCLEOTIDE SEQUENCE</scope>
</reference>
<evidence type="ECO:0000313" key="1">
    <source>
        <dbReference type="EMBL" id="KKL85973.1"/>
    </source>
</evidence>
<comment type="caution">
    <text evidence="1">The sequence shown here is derived from an EMBL/GenBank/DDBJ whole genome shotgun (WGS) entry which is preliminary data.</text>
</comment>